<name>A0A117UVW7_9SPHN</name>
<dbReference type="Proteomes" id="UP000058012">
    <property type="component" value="Unassembled WGS sequence"/>
</dbReference>
<evidence type="ECO:0000313" key="1">
    <source>
        <dbReference type="EMBL" id="KUR71800.1"/>
    </source>
</evidence>
<evidence type="ECO:0000313" key="2">
    <source>
        <dbReference type="Proteomes" id="UP000058012"/>
    </source>
</evidence>
<organism evidence="1 2">
    <name type="scientific">Novosphingobium fuchskuhlense</name>
    <dbReference type="NCBI Taxonomy" id="1117702"/>
    <lineage>
        <taxon>Bacteria</taxon>
        <taxon>Pseudomonadati</taxon>
        <taxon>Pseudomonadota</taxon>
        <taxon>Alphaproteobacteria</taxon>
        <taxon>Sphingomonadales</taxon>
        <taxon>Sphingomonadaceae</taxon>
        <taxon>Novosphingobium</taxon>
    </lineage>
</organism>
<protein>
    <submittedName>
        <fullName evidence="1">Uncharacterized protein</fullName>
    </submittedName>
</protein>
<comment type="caution">
    <text evidence="1">The sequence shown here is derived from an EMBL/GenBank/DDBJ whole genome shotgun (WGS) entry which is preliminary data.</text>
</comment>
<proteinExistence type="predicted"/>
<accession>A0A117UVW7</accession>
<keyword evidence="2" id="KW-1185">Reference proteome</keyword>
<dbReference type="AlphaFoldDB" id="A0A117UVW7"/>
<dbReference type="EMBL" id="LLZS01000006">
    <property type="protein sequence ID" value="KUR71800.1"/>
    <property type="molecule type" value="Genomic_DNA"/>
</dbReference>
<reference evidence="1 2" key="1">
    <citation type="submission" date="2015-10" db="EMBL/GenBank/DDBJ databases">
        <title>Draft genome sequence of Novosphingobium fuchskuhlense DSM 25065 isolated from a surface water sample of the southwest basin of Lake Grosse Fuchskuhle.</title>
        <authorList>
            <person name="Ruckert C."/>
            <person name="Winkler A."/>
            <person name="Glaeser J."/>
            <person name="Grossart H.-P."/>
            <person name="Kalinowski J."/>
            <person name="Glaeser S."/>
        </authorList>
    </citation>
    <scope>NUCLEOTIDE SEQUENCE [LARGE SCALE GENOMIC DNA]</scope>
    <source>
        <strain evidence="1 2">FNE08-7</strain>
    </source>
</reference>
<dbReference type="STRING" id="1117702.AQZ52_09435"/>
<gene>
    <name evidence="1" type="ORF">AQZ52_09435</name>
</gene>
<sequence length="245" mass="25917">MVIERAGGRQPLAALLFGRNDRPTVDALAALAAGPEGFALLNTGLAPQGTAELLRDGLTFDLAGLAPALPLDVPAVAHRVALPGDFNLSELEAIWFQVGPHLAGAENLLPVLRVAAAILKHLTRMDQLAAIVWRPARVVMSPAWFAEAIGVWLAGGPFPALALTALARSEKGLASEGLDFLIGQEFVLHARTGAPSREDSRIAVRLTDWLVAHGRVDSAREVVLSGVGAVWLEPDGHNRLNAVTR</sequence>